<dbReference type="PANTHER" id="PTHR33710:SF64">
    <property type="entry name" value="ENDONUCLEASE_EXONUCLEASE_PHOSPHATASE DOMAIN-CONTAINING PROTEIN"/>
    <property type="match status" value="1"/>
</dbReference>
<keyword evidence="2" id="KW-1185">Reference proteome</keyword>
<dbReference type="InterPro" id="IPR036691">
    <property type="entry name" value="Endo/exonu/phosph_ase_sf"/>
</dbReference>
<dbReference type="EMBL" id="UZAU01000409">
    <property type="status" value="NOT_ANNOTATED_CDS"/>
    <property type="molecule type" value="Genomic_DNA"/>
</dbReference>
<organism evidence="1 2">
    <name type="scientific">Cannabis sativa</name>
    <name type="common">Hemp</name>
    <name type="synonym">Marijuana</name>
    <dbReference type="NCBI Taxonomy" id="3483"/>
    <lineage>
        <taxon>Eukaryota</taxon>
        <taxon>Viridiplantae</taxon>
        <taxon>Streptophyta</taxon>
        <taxon>Embryophyta</taxon>
        <taxon>Tracheophyta</taxon>
        <taxon>Spermatophyta</taxon>
        <taxon>Magnoliopsida</taxon>
        <taxon>eudicotyledons</taxon>
        <taxon>Gunneridae</taxon>
        <taxon>Pentapetalae</taxon>
        <taxon>rosids</taxon>
        <taxon>fabids</taxon>
        <taxon>Rosales</taxon>
        <taxon>Cannabaceae</taxon>
        <taxon>Cannabis</taxon>
    </lineage>
</organism>
<dbReference type="EnsemblPlants" id="evm.model.05.93">
    <property type="protein sequence ID" value="cds.evm.model.05.93"/>
    <property type="gene ID" value="evm.TU.05.93"/>
</dbReference>
<sequence>MEKKFVDWDYYTSSTVEGRLLIVWRKSFVRVIVIEENAQHTQCYIKMDGQNNACCITFVYGYNTNEERKQLWSNLLKLKFLVKLWLIAGDFNALFDLEDREGDIAVTLSDIQDASLWLAQRHLELLLTGSNFTWANNQEGHKRIYSKIDHIFANEDWNDSFPNTKAHYSWETISDHNACVVSVKVSEKIRVKPFRYFNFWAYHPEFKNVVMKSWNKPLRCTGMKTLYFKLVRLKHCFKRFNNHVIGDVGKEYEAAKDMLIAAKMNSQADPRNLVLQQQEKEAVDKYCMIENMYHSFLSQRSKVTWLNKGDDNNVYFHACLKKRRVENRIVFYTNDQGESIDHFPKVVDHFVAHFKGYMGTQSMPSKSINYDSMALGTRINLDQQLSLLKPFSSKEVKEALFSIPDSKSPGPDGYGAGFFKQMWLELG</sequence>
<evidence type="ECO:0008006" key="3">
    <source>
        <dbReference type="Google" id="ProtNLM"/>
    </source>
</evidence>
<dbReference type="Proteomes" id="UP000596661">
    <property type="component" value="Chromosome 5"/>
</dbReference>
<dbReference type="OMA" id="FANEDWN"/>
<dbReference type="Gene3D" id="3.60.10.10">
    <property type="entry name" value="Endonuclease/exonuclease/phosphatase"/>
    <property type="match status" value="1"/>
</dbReference>
<name>A0A803PSG8_CANSA</name>
<proteinExistence type="predicted"/>
<reference evidence="1" key="1">
    <citation type="submission" date="2018-11" db="EMBL/GenBank/DDBJ databases">
        <authorList>
            <person name="Grassa J C."/>
        </authorList>
    </citation>
    <scope>NUCLEOTIDE SEQUENCE [LARGE SCALE GENOMIC DNA]</scope>
</reference>
<reference evidence="1" key="2">
    <citation type="submission" date="2021-03" db="UniProtKB">
        <authorList>
            <consortium name="EnsemblPlants"/>
        </authorList>
    </citation>
    <scope>IDENTIFICATION</scope>
</reference>
<evidence type="ECO:0000313" key="1">
    <source>
        <dbReference type="EnsemblPlants" id="cds.evm.model.05.93"/>
    </source>
</evidence>
<dbReference type="PANTHER" id="PTHR33710">
    <property type="entry name" value="BNAC02G09200D PROTEIN"/>
    <property type="match status" value="1"/>
</dbReference>
<protein>
    <recommendedName>
        <fullName evidence="3">Endonuclease/exonuclease/phosphatase domain-containing protein</fullName>
    </recommendedName>
</protein>
<dbReference type="Gramene" id="evm.model.05.93">
    <property type="protein sequence ID" value="cds.evm.model.05.93"/>
    <property type="gene ID" value="evm.TU.05.93"/>
</dbReference>
<dbReference type="AlphaFoldDB" id="A0A803PSG8"/>
<accession>A0A803PSG8</accession>
<dbReference type="SUPFAM" id="SSF56219">
    <property type="entry name" value="DNase I-like"/>
    <property type="match status" value="1"/>
</dbReference>
<evidence type="ECO:0000313" key="2">
    <source>
        <dbReference type="Proteomes" id="UP000596661"/>
    </source>
</evidence>